<organism evidence="2 3">
    <name type="scientific">Hyphomonas johnsonii MHS-2</name>
    <dbReference type="NCBI Taxonomy" id="1280950"/>
    <lineage>
        <taxon>Bacteria</taxon>
        <taxon>Pseudomonadati</taxon>
        <taxon>Pseudomonadota</taxon>
        <taxon>Alphaproteobacteria</taxon>
        <taxon>Hyphomonadales</taxon>
        <taxon>Hyphomonadaceae</taxon>
        <taxon>Hyphomonas</taxon>
    </lineage>
</organism>
<keyword evidence="1" id="KW-1133">Transmembrane helix</keyword>
<sequence>MGDNATIRHGHMSGRFFDPAVLARTFRDPLTWLSLVTDLLPILAIILLQWGPTPLVALYWLENLVIGAYTILRLAGSATGNIAKLGAAIFLIPFFTLHYGMFCYGHGVFLKSFASNAGGGDGMMDIVRWAVGSGEGMPVFLAIIVFTNAVFFAVDYIGKREFVTANPAAEMFAPYGRIVTLHVAIILGAFFSIATDQPLLGVLILIVIRVVFGLVLSVLRRLKLDGQLGASLSAFEQAG</sequence>
<feature type="transmembrane region" description="Helical" evidence="1">
    <location>
        <begin position="199"/>
        <end position="219"/>
    </location>
</feature>
<feature type="transmembrane region" description="Helical" evidence="1">
    <location>
        <begin position="87"/>
        <end position="109"/>
    </location>
</feature>
<feature type="transmembrane region" description="Helical" evidence="1">
    <location>
        <begin position="129"/>
        <end position="154"/>
    </location>
</feature>
<dbReference type="STRING" id="1280950.HJO_12576"/>
<evidence type="ECO:0000313" key="2">
    <source>
        <dbReference type="EMBL" id="KCZ90685.1"/>
    </source>
</evidence>
<keyword evidence="3" id="KW-1185">Reference proteome</keyword>
<feature type="transmembrane region" description="Helical" evidence="1">
    <location>
        <begin position="57"/>
        <end position="75"/>
    </location>
</feature>
<evidence type="ECO:0000256" key="1">
    <source>
        <dbReference type="SAM" id="Phobius"/>
    </source>
</evidence>
<reference evidence="2 3" key="1">
    <citation type="journal article" date="2014" name="Antonie Van Leeuwenhoek">
        <title>Hyphomonas beringensis sp. nov. and Hyphomonas chukchiensis sp. nov., isolated from surface seawater of the Bering Sea and Chukchi Sea.</title>
        <authorList>
            <person name="Li C."/>
            <person name="Lai Q."/>
            <person name="Li G."/>
            <person name="Dong C."/>
            <person name="Wang J."/>
            <person name="Liao Y."/>
            <person name="Shao Z."/>
        </authorList>
    </citation>
    <scope>NUCLEOTIDE SEQUENCE [LARGE SCALE GENOMIC DNA]</scope>
    <source>
        <strain evidence="2 3">MHS-2</strain>
    </source>
</reference>
<dbReference type="Pfam" id="PF20108">
    <property type="entry name" value="DUF6498"/>
    <property type="match status" value="1"/>
</dbReference>
<dbReference type="PATRIC" id="fig|1280950.3.peg.2520"/>
<accession>A0A059FJ38</accession>
<feature type="transmembrane region" description="Helical" evidence="1">
    <location>
        <begin position="175"/>
        <end position="193"/>
    </location>
</feature>
<keyword evidence="1" id="KW-0812">Transmembrane</keyword>
<dbReference type="eggNOG" id="ENOG50330QK">
    <property type="taxonomic scope" value="Bacteria"/>
</dbReference>
<dbReference type="AlphaFoldDB" id="A0A059FJ38"/>
<dbReference type="EMBL" id="ARYK01000006">
    <property type="protein sequence ID" value="KCZ90685.1"/>
    <property type="molecule type" value="Genomic_DNA"/>
</dbReference>
<dbReference type="InterPro" id="IPR045466">
    <property type="entry name" value="DUF6498"/>
</dbReference>
<protein>
    <submittedName>
        <fullName evidence="2">Uncharacterized protein</fullName>
    </submittedName>
</protein>
<proteinExistence type="predicted"/>
<evidence type="ECO:0000313" key="3">
    <source>
        <dbReference type="Proteomes" id="UP000025171"/>
    </source>
</evidence>
<name>A0A059FJ38_9PROT</name>
<comment type="caution">
    <text evidence="2">The sequence shown here is derived from an EMBL/GenBank/DDBJ whole genome shotgun (WGS) entry which is preliminary data.</text>
</comment>
<keyword evidence="1" id="KW-0472">Membrane</keyword>
<dbReference type="Proteomes" id="UP000025171">
    <property type="component" value="Unassembled WGS sequence"/>
</dbReference>
<gene>
    <name evidence="2" type="ORF">HJO_12576</name>
</gene>
<feature type="transmembrane region" description="Helical" evidence="1">
    <location>
        <begin position="30"/>
        <end position="51"/>
    </location>
</feature>